<dbReference type="PANTHER" id="PTHR30419:SF2">
    <property type="entry name" value="LYSR FAMILY TRANSCRIPTIONAL REGULATOR"/>
    <property type="match status" value="1"/>
</dbReference>
<evidence type="ECO:0000259" key="5">
    <source>
        <dbReference type="PROSITE" id="PS50931"/>
    </source>
</evidence>
<organism evidence="6 7">
    <name type="scientific">Pseudovibrio axinellae</name>
    <dbReference type="NCBI Taxonomy" id="989403"/>
    <lineage>
        <taxon>Bacteria</taxon>
        <taxon>Pseudomonadati</taxon>
        <taxon>Pseudomonadota</taxon>
        <taxon>Alphaproteobacteria</taxon>
        <taxon>Hyphomicrobiales</taxon>
        <taxon>Stappiaceae</taxon>
        <taxon>Pseudovibrio</taxon>
    </lineage>
</organism>
<feature type="domain" description="HTH lysR-type" evidence="5">
    <location>
        <begin position="12"/>
        <end position="64"/>
    </location>
</feature>
<dbReference type="AlphaFoldDB" id="A0A165XBZ4"/>
<dbReference type="InterPro" id="IPR036390">
    <property type="entry name" value="WH_DNA-bd_sf"/>
</dbReference>
<accession>A0A165XBZ4</accession>
<protein>
    <submittedName>
        <fullName evidence="6">HTH-type transcriptional regulator CynR</fullName>
    </submittedName>
</protein>
<comment type="caution">
    <text evidence="6">The sequence shown here is derived from an EMBL/GenBank/DDBJ whole genome shotgun (WGS) entry which is preliminary data.</text>
</comment>
<dbReference type="Proteomes" id="UP000076577">
    <property type="component" value="Unassembled WGS sequence"/>
</dbReference>
<keyword evidence="4" id="KW-0804">Transcription</keyword>
<dbReference type="GO" id="GO:0005829">
    <property type="term" value="C:cytosol"/>
    <property type="evidence" value="ECO:0007669"/>
    <property type="project" value="TreeGrafter"/>
</dbReference>
<reference evidence="6 7" key="1">
    <citation type="journal article" date="2016" name="Front. Microbiol.">
        <title>Comparative Genomic Analysis Reveals a Diverse Repertoire of Genes Involved in Prokaryote-Eukaryote Interactions within the Pseudovibrio Genus.</title>
        <authorList>
            <person name="Romano S."/>
            <person name="Fernandez-Guerra A."/>
            <person name="Reen F.J."/>
            <person name="Glockner F.O."/>
            <person name="Crowley S.P."/>
            <person name="O'Sullivan O."/>
            <person name="Cotter P.D."/>
            <person name="Adams C."/>
            <person name="Dobson A.D."/>
            <person name="O'Gara F."/>
        </authorList>
    </citation>
    <scope>NUCLEOTIDE SEQUENCE [LARGE SCALE GENOMIC DNA]</scope>
    <source>
        <strain evidence="6 7">Ad2</strain>
    </source>
</reference>
<gene>
    <name evidence="6" type="primary">cynR_2</name>
    <name evidence="6" type="ORF">PsAD2_03093</name>
</gene>
<dbReference type="InterPro" id="IPR005119">
    <property type="entry name" value="LysR_subst-bd"/>
</dbReference>
<dbReference type="SUPFAM" id="SSF53850">
    <property type="entry name" value="Periplasmic binding protein-like II"/>
    <property type="match status" value="1"/>
</dbReference>
<dbReference type="PATRIC" id="fig|989403.3.peg.3313"/>
<dbReference type="PRINTS" id="PR00039">
    <property type="entry name" value="HTHLYSR"/>
</dbReference>
<dbReference type="InterPro" id="IPR050950">
    <property type="entry name" value="HTH-type_LysR_regulators"/>
</dbReference>
<dbReference type="STRING" id="989403.SAMN05421798_10857"/>
<evidence type="ECO:0000313" key="6">
    <source>
        <dbReference type="EMBL" id="KZL17557.1"/>
    </source>
</evidence>
<dbReference type="GO" id="GO:0003677">
    <property type="term" value="F:DNA binding"/>
    <property type="evidence" value="ECO:0007669"/>
    <property type="project" value="UniProtKB-KW"/>
</dbReference>
<dbReference type="Pfam" id="PF03466">
    <property type="entry name" value="LysR_substrate"/>
    <property type="match status" value="1"/>
</dbReference>
<dbReference type="RefSeq" id="WP_068007684.1">
    <property type="nucleotide sequence ID" value="NZ_FOFM01000008.1"/>
</dbReference>
<dbReference type="EMBL" id="LMCB01000031">
    <property type="protein sequence ID" value="KZL17557.1"/>
    <property type="molecule type" value="Genomic_DNA"/>
</dbReference>
<dbReference type="Gene3D" id="1.10.10.10">
    <property type="entry name" value="Winged helix-like DNA-binding domain superfamily/Winged helix DNA-binding domain"/>
    <property type="match status" value="1"/>
</dbReference>
<dbReference type="SUPFAM" id="SSF46785">
    <property type="entry name" value="Winged helix' DNA-binding domain"/>
    <property type="match status" value="1"/>
</dbReference>
<dbReference type="PANTHER" id="PTHR30419">
    <property type="entry name" value="HTH-TYPE TRANSCRIPTIONAL REGULATOR YBHD"/>
    <property type="match status" value="1"/>
</dbReference>
<proteinExistence type="inferred from homology"/>
<evidence type="ECO:0000256" key="1">
    <source>
        <dbReference type="ARBA" id="ARBA00009437"/>
    </source>
</evidence>
<name>A0A165XBZ4_9HYPH</name>
<keyword evidence="3" id="KW-0238">DNA-binding</keyword>
<dbReference type="PROSITE" id="PS50931">
    <property type="entry name" value="HTH_LYSR"/>
    <property type="match status" value="1"/>
</dbReference>
<dbReference type="FunFam" id="1.10.10.10:FF:000001">
    <property type="entry name" value="LysR family transcriptional regulator"/>
    <property type="match status" value="1"/>
</dbReference>
<keyword evidence="7" id="KW-1185">Reference proteome</keyword>
<dbReference type="OrthoDB" id="5297263at2"/>
<evidence type="ECO:0000256" key="3">
    <source>
        <dbReference type="ARBA" id="ARBA00023125"/>
    </source>
</evidence>
<evidence type="ECO:0000256" key="4">
    <source>
        <dbReference type="ARBA" id="ARBA00023163"/>
    </source>
</evidence>
<evidence type="ECO:0000256" key="2">
    <source>
        <dbReference type="ARBA" id="ARBA00023015"/>
    </source>
</evidence>
<dbReference type="GO" id="GO:0003700">
    <property type="term" value="F:DNA-binding transcription factor activity"/>
    <property type="evidence" value="ECO:0007669"/>
    <property type="project" value="InterPro"/>
</dbReference>
<comment type="similarity">
    <text evidence="1">Belongs to the LysR transcriptional regulatory family.</text>
</comment>
<dbReference type="Pfam" id="PF00126">
    <property type="entry name" value="HTH_1"/>
    <property type="match status" value="1"/>
</dbReference>
<keyword evidence="2" id="KW-0805">Transcription regulation</keyword>
<dbReference type="InterPro" id="IPR036388">
    <property type="entry name" value="WH-like_DNA-bd_sf"/>
</dbReference>
<dbReference type="InterPro" id="IPR000847">
    <property type="entry name" value="LysR_HTH_N"/>
</dbReference>
<sequence length="309" mass="33797">MDRSRYLYGPALRYFAAAAEENSIRAAARKLNVASSAVNRQILTLEKQLGMELFERVGRTIRLSSAGEILLAHIRRTLSDLDATGAELDALKGLRRGVVSIATVESVTEALLPELIAKFRKDYGGIHVDVQVMGAERVAEAVEKAEVDVGFTFEPPETDAFTVNYKKALEIGAIMAPTHPLAVEEKLSLAQCFEYPVSMPAHGISIRARLDVALSHSSIAGQSSVEANSLRFMKHMVRSGEMIAFQTVVGLEEELADDRLLFKPLTDEQLTRGHFCIITSSLRGLALAPAIFLELAVARMGKMLHSFDA</sequence>
<dbReference type="Gene3D" id="3.40.190.290">
    <property type="match status" value="1"/>
</dbReference>
<evidence type="ECO:0000313" key="7">
    <source>
        <dbReference type="Proteomes" id="UP000076577"/>
    </source>
</evidence>